<dbReference type="Pfam" id="PF00816">
    <property type="entry name" value="Histone_HNS"/>
    <property type="match status" value="1"/>
</dbReference>
<organism evidence="7 8">
    <name type="scientific">Pontivivens ytuae</name>
    <dbReference type="NCBI Taxonomy" id="2789856"/>
    <lineage>
        <taxon>Bacteria</taxon>
        <taxon>Pseudomonadati</taxon>
        <taxon>Pseudomonadota</taxon>
        <taxon>Alphaproteobacteria</taxon>
        <taxon>Rhodobacterales</taxon>
        <taxon>Paracoccaceae</taxon>
        <taxon>Pontivivens</taxon>
    </lineage>
</organism>
<name>A0A7S9LTA1_9RHOB</name>
<keyword evidence="8" id="KW-1185">Reference proteome</keyword>
<proteinExistence type="inferred from homology"/>
<dbReference type="SUPFAM" id="SSF81273">
    <property type="entry name" value="H-NS histone-like proteins"/>
    <property type="match status" value="1"/>
</dbReference>
<comment type="subcellular location">
    <subcellularLocation>
        <location evidence="1">Cytoplasm</location>
        <location evidence="1">Nucleoid</location>
    </subcellularLocation>
</comment>
<evidence type="ECO:0000313" key="7">
    <source>
        <dbReference type="EMBL" id="QPH54746.1"/>
    </source>
</evidence>
<evidence type="ECO:0000256" key="2">
    <source>
        <dbReference type="ARBA" id="ARBA00010610"/>
    </source>
</evidence>
<sequence>MAKIDLEKLSLEELKQLEKDVQAAIVSFEKRKREDALAAIAAAAKEHGFNLSDLVSEEKPAKGRKQPLPPKYQHPENPSKTWSGRGRQPDWIKDGLASGKALDDFLIA</sequence>
<dbReference type="AlphaFoldDB" id="A0A7S9LTA1"/>
<keyword evidence="3" id="KW-0963">Cytoplasm</keyword>
<evidence type="ECO:0000256" key="4">
    <source>
        <dbReference type="ARBA" id="ARBA00023125"/>
    </source>
</evidence>
<evidence type="ECO:0000259" key="6">
    <source>
        <dbReference type="SMART" id="SM00528"/>
    </source>
</evidence>
<protein>
    <submittedName>
        <fullName evidence="7">H-NS histone family protein</fullName>
    </submittedName>
</protein>
<dbReference type="GO" id="GO:0003680">
    <property type="term" value="F:minor groove of adenine-thymine-rich DNA binding"/>
    <property type="evidence" value="ECO:0007669"/>
    <property type="project" value="TreeGrafter"/>
</dbReference>
<dbReference type="InterPro" id="IPR027444">
    <property type="entry name" value="H-NS_C_dom"/>
</dbReference>
<dbReference type="GO" id="GO:0000976">
    <property type="term" value="F:transcription cis-regulatory region binding"/>
    <property type="evidence" value="ECO:0007669"/>
    <property type="project" value="TreeGrafter"/>
</dbReference>
<evidence type="ECO:0000256" key="3">
    <source>
        <dbReference type="ARBA" id="ARBA00022490"/>
    </source>
</evidence>
<dbReference type="EMBL" id="CP064942">
    <property type="protein sequence ID" value="QPH54746.1"/>
    <property type="molecule type" value="Genomic_DNA"/>
</dbReference>
<dbReference type="InterPro" id="IPR037150">
    <property type="entry name" value="H-NS_C_dom_sf"/>
</dbReference>
<feature type="domain" description="DNA-binding protein H-NS-like C-terminal" evidence="6">
    <location>
        <begin position="62"/>
        <end position="107"/>
    </location>
</feature>
<dbReference type="Proteomes" id="UP000594800">
    <property type="component" value="Chromosome"/>
</dbReference>
<dbReference type="GO" id="GO:0003681">
    <property type="term" value="F:bent DNA binding"/>
    <property type="evidence" value="ECO:0007669"/>
    <property type="project" value="TreeGrafter"/>
</dbReference>
<dbReference type="PANTHER" id="PTHR38097:SF2">
    <property type="entry name" value="DNA-BINDING PROTEIN STPA"/>
    <property type="match status" value="1"/>
</dbReference>
<feature type="region of interest" description="Disordered" evidence="5">
    <location>
        <begin position="51"/>
        <end position="93"/>
    </location>
</feature>
<dbReference type="GO" id="GO:0032993">
    <property type="term" value="C:protein-DNA complex"/>
    <property type="evidence" value="ECO:0007669"/>
    <property type="project" value="TreeGrafter"/>
</dbReference>
<dbReference type="KEGG" id="poz:I0K15_02915"/>
<evidence type="ECO:0000313" key="8">
    <source>
        <dbReference type="Proteomes" id="UP000594800"/>
    </source>
</evidence>
<evidence type="ECO:0000256" key="5">
    <source>
        <dbReference type="SAM" id="MobiDB-lite"/>
    </source>
</evidence>
<accession>A0A7S9LTA1</accession>
<gene>
    <name evidence="7" type="ORF">I0K15_02915</name>
</gene>
<dbReference type="RefSeq" id="WP_196103951.1">
    <property type="nucleotide sequence ID" value="NZ_CP064942.1"/>
</dbReference>
<dbReference type="Gene3D" id="4.10.430.10">
    <property type="entry name" value="Histone-like protein H-NS, C-terminal domain"/>
    <property type="match status" value="1"/>
</dbReference>
<dbReference type="SMART" id="SM00528">
    <property type="entry name" value="HNS"/>
    <property type="match status" value="1"/>
</dbReference>
<evidence type="ECO:0000256" key="1">
    <source>
        <dbReference type="ARBA" id="ARBA00004453"/>
    </source>
</evidence>
<dbReference type="PANTHER" id="PTHR38097">
    <property type="match status" value="1"/>
</dbReference>
<keyword evidence="4" id="KW-0238">DNA-binding</keyword>
<reference evidence="7 8" key="1">
    <citation type="submission" date="2020-11" db="EMBL/GenBank/DDBJ databases">
        <title>Description of Pontivivens ytuae sp. nov. isolated from deep sea sediment of Mariana Trench.</title>
        <authorList>
            <person name="Wang Z."/>
            <person name="Sun Q.-L."/>
            <person name="Xu X.-D."/>
            <person name="Tang Y.-Z."/>
            <person name="Zhang J."/>
        </authorList>
    </citation>
    <scope>NUCLEOTIDE SEQUENCE [LARGE SCALE GENOMIC DNA]</scope>
    <source>
        <strain evidence="7 8">MT2928</strain>
    </source>
</reference>
<dbReference type="GO" id="GO:0005829">
    <property type="term" value="C:cytosol"/>
    <property type="evidence" value="ECO:0007669"/>
    <property type="project" value="TreeGrafter"/>
</dbReference>
<dbReference type="GO" id="GO:0001217">
    <property type="term" value="F:DNA-binding transcription repressor activity"/>
    <property type="evidence" value="ECO:0007669"/>
    <property type="project" value="TreeGrafter"/>
</dbReference>
<dbReference type="GO" id="GO:0009295">
    <property type="term" value="C:nucleoid"/>
    <property type="evidence" value="ECO:0007669"/>
    <property type="project" value="UniProtKB-SubCell"/>
</dbReference>
<comment type="similarity">
    <text evidence="2">Belongs to the histone-like protein H-NS family.</text>
</comment>